<name>A0A4Y9SSV0_9BURK</name>
<evidence type="ECO:0000313" key="2">
    <source>
        <dbReference type="Proteomes" id="UP000297258"/>
    </source>
</evidence>
<dbReference type="EMBL" id="SPUM01000146">
    <property type="protein sequence ID" value="TFW27723.1"/>
    <property type="molecule type" value="Genomic_DNA"/>
</dbReference>
<evidence type="ECO:0000313" key="1">
    <source>
        <dbReference type="EMBL" id="TFW27723.1"/>
    </source>
</evidence>
<dbReference type="Proteomes" id="UP000297258">
    <property type="component" value="Unassembled WGS sequence"/>
</dbReference>
<comment type="caution">
    <text evidence="1">The sequence shown here is derived from an EMBL/GenBank/DDBJ whole genome shotgun (WGS) entry which is preliminary data.</text>
</comment>
<reference evidence="1 2" key="1">
    <citation type="submission" date="2019-03" db="EMBL/GenBank/DDBJ databases">
        <title>Draft genome of Massilia hortus sp. nov., a novel bacterial species of the Oxalobacteraceae family.</title>
        <authorList>
            <person name="Peta V."/>
            <person name="Raths R."/>
            <person name="Bucking H."/>
        </authorList>
    </citation>
    <scope>NUCLEOTIDE SEQUENCE [LARGE SCALE GENOMIC DNA]</scope>
    <source>
        <strain evidence="1 2">ONC3</strain>
    </source>
</reference>
<dbReference type="AlphaFoldDB" id="A0A4Y9SSV0"/>
<gene>
    <name evidence="1" type="ORF">E4O92_22945</name>
</gene>
<protein>
    <submittedName>
        <fullName evidence="1">Uncharacterized protein</fullName>
    </submittedName>
</protein>
<accession>A0A4Y9SSV0</accession>
<dbReference type="OrthoDB" id="8700263at2"/>
<dbReference type="RefSeq" id="WP_135191962.1">
    <property type="nucleotide sequence ID" value="NZ_SPUM01000146.1"/>
</dbReference>
<sequence length="355" mass="38277">MNRPPPGSAGEIPWFRGQLAGILRDGPTFGPRKDEFVPFLFVRANAGDSGARRLSGVFWESPDIYVVPGQEASTAPLRPATTGGVARADAPNTLYAHVWNLGKAPAYFVRVEFYWFNPSLGISRADANFIGAVTVDLGNRFNNATEWQEVDGPDGRYLSHGCHAIVKCPETWVPSIINGGHECLVVRVHEPILDPVAPDQFAAAEDRHVAQRNIAVVPSSSPAAIDLALSLGYVGQPGNAEVEAVLEAPDTMPWLKLYTGLADPGLHLPANPVSYGLSPAVVADSRLQRLATLPFELRQGLLQRVEKVRRGCDPQAIPFHASIADIKRGEAAVLRVRQRMNGTLVGGYTVILVGS</sequence>
<keyword evidence="2" id="KW-1185">Reference proteome</keyword>
<organism evidence="1 2">
    <name type="scientific">Massilia horti</name>
    <dbReference type="NCBI Taxonomy" id="2562153"/>
    <lineage>
        <taxon>Bacteria</taxon>
        <taxon>Pseudomonadati</taxon>
        <taxon>Pseudomonadota</taxon>
        <taxon>Betaproteobacteria</taxon>
        <taxon>Burkholderiales</taxon>
        <taxon>Oxalobacteraceae</taxon>
        <taxon>Telluria group</taxon>
        <taxon>Massilia</taxon>
    </lineage>
</organism>
<proteinExistence type="predicted"/>